<dbReference type="SMART" id="SM00343">
    <property type="entry name" value="ZnF_C2HC"/>
    <property type="match status" value="2"/>
</dbReference>
<keyword evidence="1" id="KW-0862">Zinc</keyword>
<dbReference type="PANTHER" id="PTHR37984:SF5">
    <property type="entry name" value="PROTEIN NYNRIN-LIKE"/>
    <property type="match status" value="1"/>
</dbReference>
<evidence type="ECO:0000259" key="3">
    <source>
        <dbReference type="PROSITE" id="PS50878"/>
    </source>
</evidence>
<proteinExistence type="predicted"/>
<accession>A0ABY6JX84</accession>
<organism evidence="5 6">
    <name type="scientific">Cordylochernes scorpioides</name>
    <dbReference type="NCBI Taxonomy" id="51811"/>
    <lineage>
        <taxon>Eukaryota</taxon>
        <taxon>Metazoa</taxon>
        <taxon>Ecdysozoa</taxon>
        <taxon>Arthropoda</taxon>
        <taxon>Chelicerata</taxon>
        <taxon>Arachnida</taxon>
        <taxon>Pseudoscorpiones</taxon>
        <taxon>Cheliferoidea</taxon>
        <taxon>Chernetidae</taxon>
        <taxon>Cordylochernes</taxon>
    </lineage>
</organism>
<gene>
    <name evidence="5" type="ORF">LAZ67_1001698</name>
</gene>
<keyword evidence="1" id="KW-0863">Zinc-finger</keyword>
<evidence type="ECO:0000313" key="5">
    <source>
        <dbReference type="EMBL" id="UYV60624.1"/>
    </source>
</evidence>
<dbReference type="Pfam" id="PF00078">
    <property type="entry name" value="RVT_1"/>
    <property type="match status" value="1"/>
</dbReference>
<evidence type="ECO:0000313" key="6">
    <source>
        <dbReference type="Proteomes" id="UP001235939"/>
    </source>
</evidence>
<evidence type="ECO:0000259" key="4">
    <source>
        <dbReference type="PROSITE" id="PS50994"/>
    </source>
</evidence>
<feature type="domain" description="CCHC-type" evidence="2">
    <location>
        <begin position="216"/>
        <end position="232"/>
    </location>
</feature>
<name>A0ABY6JX84_9ARAC</name>
<dbReference type="PROSITE" id="PS50994">
    <property type="entry name" value="INTEGRASE"/>
    <property type="match status" value="1"/>
</dbReference>
<dbReference type="PROSITE" id="PS50158">
    <property type="entry name" value="ZF_CCHC"/>
    <property type="match status" value="1"/>
</dbReference>
<reference evidence="5 6" key="1">
    <citation type="submission" date="2022-01" db="EMBL/GenBank/DDBJ databases">
        <title>A chromosomal length assembly of Cordylochernes scorpioides.</title>
        <authorList>
            <person name="Zeh D."/>
            <person name="Zeh J."/>
        </authorList>
    </citation>
    <scope>NUCLEOTIDE SEQUENCE [LARGE SCALE GENOMIC DNA]</scope>
    <source>
        <strain evidence="5">IN4F17</strain>
        <tissue evidence="5">Whole Body</tissue>
    </source>
</reference>
<dbReference type="Gene3D" id="4.10.60.10">
    <property type="entry name" value="Zinc finger, CCHC-type"/>
    <property type="match status" value="1"/>
</dbReference>
<dbReference type="Gene3D" id="3.30.70.270">
    <property type="match status" value="1"/>
</dbReference>
<feature type="domain" description="Reverse transcriptase" evidence="3">
    <location>
        <begin position="560"/>
        <end position="800"/>
    </location>
</feature>
<dbReference type="EMBL" id="CP092863">
    <property type="protein sequence ID" value="UYV60624.1"/>
    <property type="molecule type" value="Genomic_DNA"/>
</dbReference>
<keyword evidence="6" id="KW-1185">Reference proteome</keyword>
<dbReference type="InterPro" id="IPR012337">
    <property type="entry name" value="RNaseH-like_sf"/>
</dbReference>
<dbReference type="InterPro" id="IPR043128">
    <property type="entry name" value="Rev_trsase/Diguanyl_cyclase"/>
</dbReference>
<dbReference type="CDD" id="cd01650">
    <property type="entry name" value="RT_nLTR_like"/>
    <property type="match status" value="1"/>
</dbReference>
<dbReference type="SUPFAM" id="SSF57756">
    <property type="entry name" value="Retrovirus zinc finger-like domains"/>
    <property type="match status" value="1"/>
</dbReference>
<evidence type="ECO:0000256" key="1">
    <source>
        <dbReference type="PROSITE-ProRule" id="PRU00047"/>
    </source>
</evidence>
<dbReference type="SUPFAM" id="SSF53098">
    <property type="entry name" value="Ribonuclease H-like"/>
    <property type="match status" value="1"/>
</dbReference>
<dbReference type="InterPro" id="IPR043502">
    <property type="entry name" value="DNA/RNA_pol_sf"/>
</dbReference>
<dbReference type="InterPro" id="IPR050951">
    <property type="entry name" value="Retrovirus_Pol_polyprotein"/>
</dbReference>
<dbReference type="InterPro" id="IPR001878">
    <property type="entry name" value="Znf_CCHC"/>
</dbReference>
<dbReference type="InterPro" id="IPR001584">
    <property type="entry name" value="Integrase_cat-core"/>
</dbReference>
<dbReference type="InterPro" id="IPR036397">
    <property type="entry name" value="RNaseH_sf"/>
</dbReference>
<dbReference type="InterPro" id="IPR000477">
    <property type="entry name" value="RT_dom"/>
</dbReference>
<dbReference type="Proteomes" id="UP001235939">
    <property type="component" value="Chromosome 01"/>
</dbReference>
<sequence>MATFDTFNANDEDWDTYIERMEQYFILNNYDDKKKVPALLTFVGKDNYSLLKDLCAPIKPSTKDFESLVKIMGSHFNPTRNIIVERKLFSSRRQGINESIKDYIATLRKQAQKCEFGSTLEERLRDQLIEGIYDEDFLKRLLAKPDLKLEKAIQMACTLEMASHYIQHFKGDDKDKDINKIDLKRKINPKTQKYNECFRCGLRNHSPQNCWSLKNKCKICGEQGHYARKCRSKKNNFKSNTPTSNFLEAGGSLEEIEVQNFKIGIKTENPVMISNEINSRKCEMKLDTGSAVSIVSEKTFKELFLNKIVKPCNLILRIYDGTKLSSIGIASEEVKYKICVDCNNLIMNYVGRPFEPYRIATGLNAKDESEQLIPDLTMDKAIEIAKQTEAVRMQQKSLRDDCLAETNVNFVKKLNEGSFSKIKGSNLKHDESSIPGNRMAMPVLGNFQATLEANGKVSHEEIYEVKNLHVSLLSAKASEELGFIQRLLYVNSNPLTDPLKDYPELFSGLGKLNKPYKIELNDQAQPYAVHTPRRIPFPLMNKTKQKLKEMEQQGVIEKVDHATDWCSPMKGEELLNNLFPDDKCEEDTNIHKNFNLLSDRQHGFRRSKSTITALTEIIKIALEHKTREYAAIIAVDISAAFDNAWWPALMKRIDEDGVQASAIKLLQSYFDNRRIRFRYSSTEINKKLSKGCPQGVPLSPTLWNILINEILNNSLDDNCETIGYADDITLICWNKTPEQLRKTIDNVLRKINKWCESRKLKLSDEKTKILYLYKCNSDIIVSGSKLIKPVEELKILGVTIKNHRVRSKLDFTPHVNEMIIKQMVRNCHNGQLGIITSDNYRGLREIFVRFGISNRIISDIGTQFTSKEFATFVKELAIKHTFSPPKHPATNRAFENL</sequence>
<dbReference type="InterPro" id="IPR036875">
    <property type="entry name" value="Znf_CCHC_sf"/>
</dbReference>
<keyword evidence="1" id="KW-0479">Metal-binding</keyword>
<dbReference type="PROSITE" id="PS50878">
    <property type="entry name" value="RT_POL"/>
    <property type="match status" value="1"/>
</dbReference>
<feature type="domain" description="Integrase catalytic" evidence="4">
    <location>
        <begin position="843"/>
        <end position="897"/>
    </location>
</feature>
<dbReference type="PANTHER" id="PTHR37984">
    <property type="entry name" value="PROTEIN CBG26694"/>
    <property type="match status" value="1"/>
</dbReference>
<evidence type="ECO:0000259" key="2">
    <source>
        <dbReference type="PROSITE" id="PS50158"/>
    </source>
</evidence>
<dbReference type="SUPFAM" id="SSF56672">
    <property type="entry name" value="DNA/RNA polymerases"/>
    <property type="match status" value="1"/>
</dbReference>
<dbReference type="Gene3D" id="3.30.420.10">
    <property type="entry name" value="Ribonuclease H-like superfamily/Ribonuclease H"/>
    <property type="match status" value="1"/>
</dbReference>
<protein>
    <submittedName>
        <fullName evidence="5">K02A2.6-like</fullName>
    </submittedName>
</protein>